<accession>A0ACB8XFC5</accession>
<reference evidence="1 2" key="2">
    <citation type="journal article" date="2022" name="Mol. Ecol. Resour.">
        <title>The genomes of chicory, endive, great burdock and yacon provide insights into Asteraceae paleo-polyploidization history and plant inulin production.</title>
        <authorList>
            <person name="Fan W."/>
            <person name="Wang S."/>
            <person name="Wang H."/>
            <person name="Wang A."/>
            <person name="Jiang F."/>
            <person name="Liu H."/>
            <person name="Zhao H."/>
            <person name="Xu D."/>
            <person name="Zhang Y."/>
        </authorList>
    </citation>
    <scope>NUCLEOTIDE SEQUENCE [LARGE SCALE GENOMIC DNA]</scope>
    <source>
        <strain evidence="2">cv. Niubang</strain>
    </source>
</reference>
<comment type="caution">
    <text evidence="1">The sequence shown here is derived from an EMBL/GenBank/DDBJ whole genome shotgun (WGS) entry which is preliminary data.</text>
</comment>
<proteinExistence type="predicted"/>
<protein>
    <submittedName>
        <fullName evidence="1">Uncharacterized protein</fullName>
    </submittedName>
</protein>
<evidence type="ECO:0000313" key="1">
    <source>
        <dbReference type="EMBL" id="KAI3665616.1"/>
    </source>
</evidence>
<keyword evidence="2" id="KW-1185">Reference proteome</keyword>
<dbReference type="EMBL" id="CM042064">
    <property type="protein sequence ID" value="KAI3665616.1"/>
    <property type="molecule type" value="Genomic_DNA"/>
</dbReference>
<sequence length="68" mass="7376">MSSKNAKHVKNEVVEDSNDDKSEYEVDERRNMGTKGVLTGKGGDEVTEGKGNEMVSLSTFFGVGVGFF</sequence>
<evidence type="ECO:0000313" key="2">
    <source>
        <dbReference type="Proteomes" id="UP001055879"/>
    </source>
</evidence>
<dbReference type="Proteomes" id="UP001055879">
    <property type="component" value="Linkage Group LG18"/>
</dbReference>
<reference evidence="2" key="1">
    <citation type="journal article" date="2022" name="Mol. Ecol. Resour.">
        <title>The genomes of chicory, endive, great burdock and yacon provide insights into Asteraceae palaeo-polyploidization history and plant inulin production.</title>
        <authorList>
            <person name="Fan W."/>
            <person name="Wang S."/>
            <person name="Wang H."/>
            <person name="Wang A."/>
            <person name="Jiang F."/>
            <person name="Liu H."/>
            <person name="Zhao H."/>
            <person name="Xu D."/>
            <person name="Zhang Y."/>
        </authorList>
    </citation>
    <scope>NUCLEOTIDE SEQUENCE [LARGE SCALE GENOMIC DNA]</scope>
    <source>
        <strain evidence="2">cv. Niubang</strain>
    </source>
</reference>
<organism evidence="1 2">
    <name type="scientific">Arctium lappa</name>
    <name type="common">Greater burdock</name>
    <name type="synonym">Lappa major</name>
    <dbReference type="NCBI Taxonomy" id="4217"/>
    <lineage>
        <taxon>Eukaryota</taxon>
        <taxon>Viridiplantae</taxon>
        <taxon>Streptophyta</taxon>
        <taxon>Embryophyta</taxon>
        <taxon>Tracheophyta</taxon>
        <taxon>Spermatophyta</taxon>
        <taxon>Magnoliopsida</taxon>
        <taxon>eudicotyledons</taxon>
        <taxon>Gunneridae</taxon>
        <taxon>Pentapetalae</taxon>
        <taxon>asterids</taxon>
        <taxon>campanulids</taxon>
        <taxon>Asterales</taxon>
        <taxon>Asteraceae</taxon>
        <taxon>Carduoideae</taxon>
        <taxon>Cardueae</taxon>
        <taxon>Arctiinae</taxon>
        <taxon>Arctium</taxon>
    </lineage>
</organism>
<gene>
    <name evidence="1" type="ORF">L6452_44245</name>
</gene>
<name>A0ACB8XFC5_ARCLA</name>